<comment type="caution">
    <text evidence="2">The sequence shown here is derived from an EMBL/GenBank/DDBJ whole genome shotgun (WGS) entry which is preliminary data.</text>
</comment>
<organism evidence="2 3">
    <name type="scientific">Effrenium voratum</name>
    <dbReference type="NCBI Taxonomy" id="2562239"/>
    <lineage>
        <taxon>Eukaryota</taxon>
        <taxon>Sar</taxon>
        <taxon>Alveolata</taxon>
        <taxon>Dinophyceae</taxon>
        <taxon>Suessiales</taxon>
        <taxon>Symbiodiniaceae</taxon>
        <taxon>Effrenium</taxon>
    </lineage>
</organism>
<dbReference type="SMART" id="SM00228">
    <property type="entry name" value="PDZ"/>
    <property type="match status" value="1"/>
</dbReference>
<dbReference type="InterPro" id="IPR036034">
    <property type="entry name" value="PDZ_sf"/>
</dbReference>
<sequence length="358" mass="39534">MQSYAKNFEKVFGRDDRGESEASDSSVVEFGTGPLGLEISWTAPPVVAAVVPGGAAEVLKLQPGHVVLEINGTQVAEALPEMEVEELMQQRPLRLRLGKVQDSDRTQMLRRWDLVRQQGVVQVPQAMPKDLAQELLAFMHEEYHRCLAAVLKDSTRVPELFSNVMMPRAGADAPTTRWDMRLPMEPVVYRALGALLGHENLEGLGAGFEDLAGKDAELWELGVTVTEPGAVPQAVHCDAPARCLYTAFVALQPISYEMGPTHFWPGTNTVVAHRRFEAAPREFLEPLQPVAPLLDAGDAVLYDSRVLHCGAGNASQQRRALMYVTFRAESADAESLGVRQHSIRPDLKGRVRLRQFRP</sequence>
<dbReference type="PANTHER" id="PTHR37563">
    <property type="entry name" value="PHYTANOYL-COA DIOXYGENASE FAMILY PROTEIN (AFU_ORTHOLOGUE AFUA_2G03330)"/>
    <property type="match status" value="1"/>
</dbReference>
<evidence type="ECO:0000313" key="2">
    <source>
        <dbReference type="EMBL" id="CAJ1401286.1"/>
    </source>
</evidence>
<proteinExistence type="predicted"/>
<dbReference type="InterPro" id="IPR008775">
    <property type="entry name" value="Phytyl_CoA_dOase-like"/>
</dbReference>
<dbReference type="SUPFAM" id="SSF51197">
    <property type="entry name" value="Clavaminate synthase-like"/>
    <property type="match status" value="1"/>
</dbReference>
<dbReference type="PANTHER" id="PTHR37563:SF2">
    <property type="entry name" value="PHYTANOYL-COA DIOXYGENASE FAMILY PROTEIN (AFU_ORTHOLOGUE AFUA_2G03330)"/>
    <property type="match status" value="1"/>
</dbReference>
<evidence type="ECO:0000259" key="1">
    <source>
        <dbReference type="PROSITE" id="PS50106"/>
    </source>
</evidence>
<dbReference type="Pfam" id="PF05721">
    <property type="entry name" value="PhyH"/>
    <property type="match status" value="1"/>
</dbReference>
<feature type="domain" description="PDZ" evidence="1">
    <location>
        <begin position="24"/>
        <end position="103"/>
    </location>
</feature>
<dbReference type="Proteomes" id="UP001178507">
    <property type="component" value="Unassembled WGS sequence"/>
</dbReference>
<dbReference type="AlphaFoldDB" id="A0AA36NFF1"/>
<dbReference type="Pfam" id="PF00595">
    <property type="entry name" value="PDZ"/>
    <property type="match status" value="1"/>
</dbReference>
<evidence type="ECO:0000313" key="3">
    <source>
        <dbReference type="Proteomes" id="UP001178507"/>
    </source>
</evidence>
<accession>A0AA36NFF1</accession>
<dbReference type="EMBL" id="CAUJNA010003407">
    <property type="protein sequence ID" value="CAJ1401286.1"/>
    <property type="molecule type" value="Genomic_DNA"/>
</dbReference>
<reference evidence="2" key="1">
    <citation type="submission" date="2023-08" db="EMBL/GenBank/DDBJ databases">
        <authorList>
            <person name="Chen Y."/>
            <person name="Shah S."/>
            <person name="Dougan E. K."/>
            <person name="Thang M."/>
            <person name="Chan C."/>
        </authorList>
    </citation>
    <scope>NUCLEOTIDE SEQUENCE</scope>
</reference>
<name>A0AA36NFF1_9DINO</name>
<gene>
    <name evidence="2" type="ORF">EVOR1521_LOCUS24465</name>
</gene>
<keyword evidence="3" id="KW-1185">Reference proteome</keyword>
<protein>
    <recommendedName>
        <fullName evidence="1">PDZ domain-containing protein</fullName>
    </recommendedName>
</protein>
<dbReference type="Gene3D" id="2.60.120.620">
    <property type="entry name" value="q2cbj1_9rhob like domain"/>
    <property type="match status" value="1"/>
</dbReference>
<dbReference type="InterPro" id="IPR001478">
    <property type="entry name" value="PDZ"/>
</dbReference>
<dbReference type="Gene3D" id="2.30.42.10">
    <property type="match status" value="1"/>
</dbReference>
<dbReference type="InterPro" id="IPR051961">
    <property type="entry name" value="Fungal_Metabolite_Diox"/>
</dbReference>
<dbReference type="SUPFAM" id="SSF50156">
    <property type="entry name" value="PDZ domain-like"/>
    <property type="match status" value="1"/>
</dbReference>
<dbReference type="PROSITE" id="PS50106">
    <property type="entry name" value="PDZ"/>
    <property type="match status" value="1"/>
</dbReference>